<reference evidence="13 14" key="1">
    <citation type="journal article" date="2024" name="bioRxiv">
        <title>A reference genome for Trichogramma kaykai: A tiny desert-dwelling parasitoid wasp with competing sex-ratio distorters.</title>
        <authorList>
            <person name="Culotta J."/>
            <person name="Lindsey A.R."/>
        </authorList>
    </citation>
    <scope>NUCLEOTIDE SEQUENCE [LARGE SCALE GENOMIC DNA]</scope>
    <source>
        <strain evidence="13 14">KSX58</strain>
    </source>
</reference>
<dbReference type="PIRSF" id="PIRSF000850">
    <property type="entry name" value="Phospholipase_D_PSS"/>
    <property type="match status" value="1"/>
</dbReference>
<dbReference type="Proteomes" id="UP001627154">
    <property type="component" value="Unassembled WGS sequence"/>
</dbReference>
<dbReference type="CDD" id="cd09137">
    <property type="entry name" value="PLDc_PGS1_euk_2"/>
    <property type="match status" value="1"/>
</dbReference>
<evidence type="ECO:0000256" key="8">
    <source>
        <dbReference type="ARBA" id="ARBA00023209"/>
    </source>
</evidence>
<proteinExistence type="inferred from homology"/>
<evidence type="ECO:0000256" key="5">
    <source>
        <dbReference type="ARBA" id="ARBA00022679"/>
    </source>
</evidence>
<protein>
    <recommendedName>
        <fullName evidence="11">CDP-diacylglycerol--glycerol-3-phosphate 3-phosphatidyltransferase</fullName>
        <ecNumber evidence="11">2.7.8.5</ecNumber>
    </recommendedName>
</protein>
<dbReference type="PANTHER" id="PTHR12586:SF1">
    <property type="entry name" value="CDP-DIACYLGLYCEROL--GLYCEROL-3-PHOSPHATE 3-PHOSPHATIDYLTRANSFERASE, MITOCHONDRIAL"/>
    <property type="match status" value="1"/>
</dbReference>
<keyword evidence="7 11" id="KW-0443">Lipid metabolism</keyword>
<evidence type="ECO:0000313" key="13">
    <source>
        <dbReference type="EMBL" id="KAL3387104.1"/>
    </source>
</evidence>
<keyword evidence="11" id="KW-0547">Nucleotide-binding</keyword>
<dbReference type="Gene3D" id="3.30.870.10">
    <property type="entry name" value="Endonuclease Chain A"/>
    <property type="match status" value="2"/>
</dbReference>
<sequence>MSALSICSKSFSRFSRTKVRRQRLTKSVVRYKMHAAMIDEENENFEEFTSTKVQFSGFSWLHQVAPAFPVDGSKVTVIYEPKDFYTTLLEKCKTAKKRITLASLYLGTGKLEQELVKSIRETVESQSKNVEVNILLDYQRGSRGEINSIHMLMPMLINDRRKNCKVFFYHTPKLRGYLKEFIPTRFNELIGLQHMKVYLIDDTLIISGANLSNDYFNNRQDRYFMIENSPDLCDFYYKLVKKVTEFSFQLDSYGGLHYHSDSHPTETSEDLFAAEAYQKIHGLLQSEIEQRSELNASAKSDTWIFPLVQMAQINLKHDSKITLKLLENAPAGATLRLATGYFNLTSEYKNAILKDCQADCHLLTAHPEANGFYGAKGVAGGIPAAYTKIEKSFFNQCKELKQNNRVKLWEFVKTGWTYHAKGLWYSLPGHDKPSLTLIGSPNFGYRSVEKDLETQIAIVTKNEALQDSLQKEHKRLFEKATPVTEKTFTQKERLPPAWVRMAVYFFRYYF</sequence>
<organism evidence="13 14">
    <name type="scientific">Trichogramma kaykai</name>
    <dbReference type="NCBI Taxonomy" id="54128"/>
    <lineage>
        <taxon>Eukaryota</taxon>
        <taxon>Metazoa</taxon>
        <taxon>Ecdysozoa</taxon>
        <taxon>Arthropoda</taxon>
        <taxon>Hexapoda</taxon>
        <taxon>Insecta</taxon>
        <taxon>Pterygota</taxon>
        <taxon>Neoptera</taxon>
        <taxon>Endopterygota</taxon>
        <taxon>Hymenoptera</taxon>
        <taxon>Apocrita</taxon>
        <taxon>Proctotrupomorpha</taxon>
        <taxon>Chalcidoidea</taxon>
        <taxon>Trichogrammatidae</taxon>
        <taxon>Trichogramma</taxon>
    </lineage>
</organism>
<comment type="caution">
    <text evidence="13">The sequence shown here is derived from an EMBL/GenBank/DDBJ whole genome shotgun (WGS) entry which is preliminary data.</text>
</comment>
<comment type="catalytic activity">
    <reaction evidence="10 11">
        <text>a CDP-1,2-diacyl-sn-glycerol + sn-glycerol 3-phosphate = a 1,2-diacyl-sn-glycero-3-phospho-(1'-sn-glycero-3'-phosphate) + CMP + H(+)</text>
        <dbReference type="Rhea" id="RHEA:12593"/>
        <dbReference type="ChEBI" id="CHEBI:15378"/>
        <dbReference type="ChEBI" id="CHEBI:57597"/>
        <dbReference type="ChEBI" id="CHEBI:58332"/>
        <dbReference type="ChEBI" id="CHEBI:60110"/>
        <dbReference type="ChEBI" id="CHEBI:60377"/>
        <dbReference type="EC" id="2.7.8.5"/>
    </reaction>
</comment>
<dbReference type="GO" id="GO:0005739">
    <property type="term" value="C:mitochondrion"/>
    <property type="evidence" value="ECO:0007669"/>
    <property type="project" value="UniProtKB-SubCell"/>
</dbReference>
<dbReference type="AlphaFoldDB" id="A0ABD2W1V9"/>
<evidence type="ECO:0000256" key="6">
    <source>
        <dbReference type="ARBA" id="ARBA00022737"/>
    </source>
</evidence>
<accession>A0ABD2W1V9</accession>
<dbReference type="InterPro" id="IPR001736">
    <property type="entry name" value="PLipase_D/transphosphatidylase"/>
</dbReference>
<evidence type="ECO:0000256" key="3">
    <source>
        <dbReference type="ARBA" id="ARBA00010682"/>
    </source>
</evidence>
<comment type="function">
    <text evidence="1 11">Functions in the biosynthesis of the anionic phospholipids phosphatidylglycerol and cardiolipin.</text>
</comment>
<comment type="subcellular location">
    <subcellularLocation>
        <location evidence="11">Mitochondrion</location>
    </subcellularLocation>
</comment>
<dbReference type="EC" id="2.7.8.5" evidence="11"/>
<dbReference type="EMBL" id="JBJJXI010000139">
    <property type="protein sequence ID" value="KAL3387104.1"/>
    <property type="molecule type" value="Genomic_DNA"/>
</dbReference>
<evidence type="ECO:0000256" key="7">
    <source>
        <dbReference type="ARBA" id="ARBA00023098"/>
    </source>
</evidence>
<dbReference type="PROSITE" id="PS50035">
    <property type="entry name" value="PLD"/>
    <property type="match status" value="1"/>
</dbReference>
<evidence type="ECO:0000256" key="9">
    <source>
        <dbReference type="ARBA" id="ARBA00023264"/>
    </source>
</evidence>
<dbReference type="SMART" id="SM00155">
    <property type="entry name" value="PLDc"/>
    <property type="match status" value="2"/>
</dbReference>
<dbReference type="GO" id="GO:0008444">
    <property type="term" value="F:CDP-diacylglycerol-glycerol-3-phosphate 3-phosphatidyltransferase activity"/>
    <property type="evidence" value="ECO:0007669"/>
    <property type="project" value="UniProtKB-EC"/>
</dbReference>
<comment type="pathway">
    <text evidence="2 11">Phospholipid metabolism; phosphatidylglycerol biosynthesis; phosphatidylglycerol from CDP-diacylglycerol: step 1/2.</text>
</comment>
<evidence type="ECO:0000259" key="12">
    <source>
        <dbReference type="PROSITE" id="PS50035"/>
    </source>
</evidence>
<dbReference type="PANTHER" id="PTHR12586">
    <property type="entry name" value="CDP-DIACYLGLYCEROL--SERINE O-PHOSPHATIDYLTRANSFERASE"/>
    <property type="match status" value="1"/>
</dbReference>
<evidence type="ECO:0000256" key="2">
    <source>
        <dbReference type="ARBA" id="ARBA00005042"/>
    </source>
</evidence>
<gene>
    <name evidence="13" type="ORF">TKK_017431</name>
</gene>
<dbReference type="InterPro" id="IPR025202">
    <property type="entry name" value="PLD-like_dom"/>
</dbReference>
<dbReference type="SUPFAM" id="SSF56024">
    <property type="entry name" value="Phospholipase D/nuclease"/>
    <property type="match status" value="1"/>
</dbReference>
<dbReference type="GO" id="GO:0005524">
    <property type="term" value="F:ATP binding"/>
    <property type="evidence" value="ECO:0007669"/>
    <property type="project" value="UniProtKB-KW"/>
</dbReference>
<dbReference type="Pfam" id="PF13091">
    <property type="entry name" value="PLDc_2"/>
    <property type="match status" value="1"/>
</dbReference>
<dbReference type="CDD" id="cd09135">
    <property type="entry name" value="PLDc_PGS1_euk_1"/>
    <property type="match status" value="1"/>
</dbReference>
<keyword evidence="14" id="KW-1185">Reference proteome</keyword>
<evidence type="ECO:0000256" key="11">
    <source>
        <dbReference type="RuleBase" id="RU365024"/>
    </source>
</evidence>
<comment type="similarity">
    <text evidence="3 11">Belongs to the CDP-alcohol phosphatidyltransferase class-II family.</text>
</comment>
<keyword evidence="9 11" id="KW-1208">Phospholipid metabolism</keyword>
<keyword evidence="8 11" id="KW-0594">Phospholipid biosynthesis</keyword>
<dbReference type="GO" id="GO:0008654">
    <property type="term" value="P:phospholipid biosynthetic process"/>
    <property type="evidence" value="ECO:0007669"/>
    <property type="project" value="UniProtKB-KW"/>
</dbReference>
<keyword evidence="5 11" id="KW-0808">Transferase</keyword>
<keyword evidence="4 11" id="KW-0444">Lipid biosynthesis</keyword>
<evidence type="ECO:0000313" key="14">
    <source>
        <dbReference type="Proteomes" id="UP001627154"/>
    </source>
</evidence>
<keyword evidence="11" id="KW-0067">ATP-binding</keyword>
<evidence type="ECO:0000256" key="1">
    <source>
        <dbReference type="ARBA" id="ARBA00003537"/>
    </source>
</evidence>
<name>A0ABD2W1V9_9HYME</name>
<evidence type="ECO:0000256" key="10">
    <source>
        <dbReference type="ARBA" id="ARBA00048586"/>
    </source>
</evidence>
<keyword evidence="11" id="KW-0496">Mitochondrion</keyword>
<feature type="domain" description="PLD phosphodiesterase" evidence="12">
    <location>
        <begin position="189"/>
        <end position="215"/>
    </location>
</feature>
<evidence type="ECO:0000256" key="4">
    <source>
        <dbReference type="ARBA" id="ARBA00022516"/>
    </source>
</evidence>
<dbReference type="InterPro" id="IPR016270">
    <property type="entry name" value="PGS1"/>
</dbReference>
<keyword evidence="6" id="KW-0677">Repeat</keyword>